<keyword evidence="3" id="KW-1185">Reference proteome</keyword>
<organism evidence="2 3">
    <name type="scientific">Azospirillum baldaniorum</name>
    <dbReference type="NCBI Taxonomy" id="1064539"/>
    <lineage>
        <taxon>Bacteria</taxon>
        <taxon>Pseudomonadati</taxon>
        <taxon>Pseudomonadota</taxon>
        <taxon>Alphaproteobacteria</taxon>
        <taxon>Rhodospirillales</taxon>
        <taxon>Azospirillaceae</taxon>
        <taxon>Azospirillum</taxon>
    </lineage>
</organism>
<proteinExistence type="predicted"/>
<dbReference type="AlphaFoldDB" id="A0A9P1K1K2"/>
<gene>
    <name evidence="2" type="ORF">AZOBR_p50124</name>
</gene>
<geneLocation type="plasmid" evidence="2 3">
    <name>AZOBR_p5</name>
</geneLocation>
<dbReference type="Proteomes" id="UP000007319">
    <property type="component" value="Plasmid AZOBR_p5"/>
</dbReference>
<sequence>MLLMPPVTVPPPVPAYHAEAPPRPQLIRVAGGQLCVPPGQALTRDMLDASQSDADRASTTHLKRRLAQLPSGAEVVAGAERTGTAVYIDRFAMLKAAGVAAAYVPSVNAVLLDPQTPPDDAVHYLGHEFDHARRRGPATDPRLAAFPTEDRVVVGMPRERFAAEMVREESQVHARQVALLVELAERGRSAPLAGLVRNDADGSRPLWAEAVDTYKKEMARSRDPERAREVTADRIAADPHFTAAYSEFARVQWEGAQTRCAAIGAQSMNDAPVGVTSVSFTPQTSYAQPSGGRSPIGGGPVPVSYTPAPHQPSRSYTELPGIGLPEVARLPVAAASADERRRLAAELSVSSDAVLSQRALVTQATRRELMSGNTRPIDQIAALDGGLDILRQVARGRGLDVPVLPPASRDNVQRMGPGLRTGGLEL</sequence>
<dbReference type="EMBL" id="HE577332">
    <property type="protein sequence ID" value="CCD03894.1"/>
    <property type="molecule type" value="Genomic_DNA"/>
</dbReference>
<dbReference type="RefSeq" id="WP_014242692.1">
    <property type="nucleotide sequence ID" value="NC_016619.1"/>
</dbReference>
<keyword evidence="2" id="KW-0614">Plasmid</keyword>
<evidence type="ECO:0000313" key="2">
    <source>
        <dbReference type="EMBL" id="CCD03894.1"/>
    </source>
</evidence>
<protein>
    <submittedName>
        <fullName evidence="2">Uncharacterized protein</fullName>
    </submittedName>
</protein>
<name>A0A9P1K1K2_9PROT</name>
<accession>A0A9P1K1K2</accession>
<dbReference type="KEGG" id="abs:AZOBR_p50124"/>
<feature type="region of interest" description="Disordered" evidence="1">
    <location>
        <begin position="402"/>
        <end position="426"/>
    </location>
</feature>
<evidence type="ECO:0000256" key="1">
    <source>
        <dbReference type="SAM" id="MobiDB-lite"/>
    </source>
</evidence>
<evidence type="ECO:0000313" key="3">
    <source>
        <dbReference type="Proteomes" id="UP000007319"/>
    </source>
</evidence>
<feature type="region of interest" description="Disordered" evidence="1">
    <location>
        <begin position="282"/>
        <end position="315"/>
    </location>
</feature>
<reference evidence="2 3" key="1">
    <citation type="journal article" date="2011" name="PLoS Genet.">
        <title>Azospirillum genomes reveal transition of bacteria from aquatic to terrestrial environments.</title>
        <authorList>
            <person name="Wisniewski-Dye F."/>
            <person name="Borziak K."/>
            <person name="Khalsa-Moyers G."/>
            <person name="Alexandre G."/>
            <person name="Sukharnikov L.O."/>
            <person name="Wuichet K."/>
            <person name="Hurst G.B."/>
            <person name="McDonald W.H."/>
            <person name="Robertson J.S."/>
            <person name="Barbe V."/>
            <person name="Calteau A."/>
            <person name="Rouy Z."/>
            <person name="Mangenot S."/>
            <person name="Prigent-Combaret C."/>
            <person name="Normand P."/>
            <person name="Boyer M."/>
            <person name="Siguier P."/>
            <person name="Dessaux Y."/>
            <person name="Elmerich C."/>
            <person name="Condemine G."/>
            <person name="Krishnen G."/>
            <person name="Kennedy I."/>
            <person name="Paterson A.H."/>
            <person name="Gonzalez V."/>
            <person name="Mavingui P."/>
            <person name="Zhulin I.B."/>
        </authorList>
    </citation>
    <scope>NUCLEOTIDE SEQUENCE [LARGE SCALE GENOMIC DNA]</scope>
    <source>
        <strain evidence="2 3">Sp245</strain>
    </source>
</reference>